<name>A0AAD5Y5W0_9FUNG</name>
<feature type="transmembrane region" description="Helical" evidence="2">
    <location>
        <begin position="230"/>
        <end position="253"/>
    </location>
</feature>
<feature type="region of interest" description="Disordered" evidence="1">
    <location>
        <begin position="410"/>
        <end position="434"/>
    </location>
</feature>
<keyword evidence="2" id="KW-1133">Transmembrane helix</keyword>
<organism evidence="4 5">
    <name type="scientific">Boothiomyces macroporosus</name>
    <dbReference type="NCBI Taxonomy" id="261099"/>
    <lineage>
        <taxon>Eukaryota</taxon>
        <taxon>Fungi</taxon>
        <taxon>Fungi incertae sedis</taxon>
        <taxon>Chytridiomycota</taxon>
        <taxon>Chytridiomycota incertae sedis</taxon>
        <taxon>Chytridiomycetes</taxon>
        <taxon>Rhizophydiales</taxon>
        <taxon>Terramycetaceae</taxon>
        <taxon>Boothiomyces</taxon>
    </lineage>
</organism>
<evidence type="ECO:0000313" key="5">
    <source>
        <dbReference type="Proteomes" id="UP001210925"/>
    </source>
</evidence>
<keyword evidence="2" id="KW-0812">Transmembrane</keyword>
<dbReference type="InterPro" id="IPR003609">
    <property type="entry name" value="Pan_app"/>
</dbReference>
<evidence type="ECO:0000259" key="3">
    <source>
        <dbReference type="Pfam" id="PF00024"/>
    </source>
</evidence>
<dbReference type="Gene3D" id="3.50.4.10">
    <property type="entry name" value="Hepatocyte Growth Factor"/>
    <property type="match status" value="1"/>
</dbReference>
<reference evidence="4" key="1">
    <citation type="submission" date="2020-05" db="EMBL/GenBank/DDBJ databases">
        <title>Phylogenomic resolution of chytrid fungi.</title>
        <authorList>
            <person name="Stajich J.E."/>
            <person name="Amses K."/>
            <person name="Simmons R."/>
            <person name="Seto K."/>
            <person name="Myers J."/>
            <person name="Bonds A."/>
            <person name="Quandt C.A."/>
            <person name="Barry K."/>
            <person name="Liu P."/>
            <person name="Grigoriev I."/>
            <person name="Longcore J.E."/>
            <person name="James T.Y."/>
        </authorList>
    </citation>
    <scope>NUCLEOTIDE SEQUENCE</scope>
    <source>
        <strain evidence="4">PLAUS21</strain>
    </source>
</reference>
<comment type="caution">
    <text evidence="4">The sequence shown here is derived from an EMBL/GenBank/DDBJ whole genome shotgun (WGS) entry which is preliminary data.</text>
</comment>
<keyword evidence="5" id="KW-1185">Reference proteome</keyword>
<dbReference type="Proteomes" id="UP001210925">
    <property type="component" value="Unassembled WGS sequence"/>
</dbReference>
<sequence length="434" mass="47751">MTSKWGSFLFNVTKNVYTGVGLDNSAGFYQSKVESLNDCITDCSYNSQCTSFVFNGKTCYLQDPRIDELGLTTGYPNQVVGDSNGQITCQPYPDNSALDKPGECHPNLGSTSKFQGITMKVYQGMYTATNCNFQQLPTVMNSTLSSGVTEENCYADLKRFSIYAYSYDVKNQYCYQYDIRLQDLNMITNSSSNCGFYLPASQTCYDDGTNVWCSVHATDTASSSSSNTGVIVGVTIGVIVAVVIIIIALFFFYKKYKPQNGLEQVAGPESAKSSPGLHTPSNESYIPNLTYDYSKVPNYDTGNRNRFSYATGISSPASTVISPNLNYNDNRLSNISYAMANEPKIIAIDPHNIHYQSISPNPSTMLPQPVIEQQQNFGSHLPMMTSDDLRNHSFTVQPPLIGQRSIQVHETVQSSATSGSNIQPPILNQHPNNA</sequence>
<protein>
    <recommendedName>
        <fullName evidence="3">Apple domain-containing protein</fullName>
    </recommendedName>
</protein>
<evidence type="ECO:0000256" key="2">
    <source>
        <dbReference type="SAM" id="Phobius"/>
    </source>
</evidence>
<proteinExistence type="predicted"/>
<accession>A0AAD5Y5W0</accession>
<gene>
    <name evidence="4" type="ORF">HK103_000618</name>
</gene>
<dbReference type="EMBL" id="JADGKB010000011">
    <property type="protein sequence ID" value="KAJ3260476.1"/>
    <property type="molecule type" value="Genomic_DNA"/>
</dbReference>
<keyword evidence="2" id="KW-0472">Membrane</keyword>
<evidence type="ECO:0000313" key="4">
    <source>
        <dbReference type="EMBL" id="KAJ3260476.1"/>
    </source>
</evidence>
<dbReference type="Pfam" id="PF00024">
    <property type="entry name" value="PAN_1"/>
    <property type="match status" value="1"/>
</dbReference>
<evidence type="ECO:0000256" key="1">
    <source>
        <dbReference type="SAM" id="MobiDB-lite"/>
    </source>
</evidence>
<dbReference type="AlphaFoldDB" id="A0AAD5Y5W0"/>
<feature type="compositionally biased region" description="Polar residues" evidence="1">
    <location>
        <begin position="410"/>
        <end position="423"/>
    </location>
</feature>
<feature type="domain" description="Apple" evidence="3">
    <location>
        <begin position="30"/>
        <end position="63"/>
    </location>
</feature>